<feature type="signal peptide" evidence="1">
    <location>
        <begin position="1"/>
        <end position="20"/>
    </location>
</feature>
<sequence>MIKSALAAIAFFAAVGGAAAQTATPMPWSDQYTLSAFETVPANVATATDTQTGKSFNVVKLANGKMMVLMSLDRVKALTPFADDSEMMFSGHGGTTR</sequence>
<gene>
    <name evidence="2" type="ORF">ACFQ4G_03570</name>
</gene>
<dbReference type="RefSeq" id="WP_238203438.1">
    <property type="nucleotide sequence ID" value="NZ_JBHTND010000003.1"/>
</dbReference>
<dbReference type="Proteomes" id="UP001597176">
    <property type="component" value="Unassembled WGS sequence"/>
</dbReference>
<keyword evidence="1" id="KW-0732">Signal</keyword>
<name>A0ABW3WVP7_9HYPH</name>
<keyword evidence="3" id="KW-1185">Reference proteome</keyword>
<reference evidence="3" key="1">
    <citation type="journal article" date="2019" name="Int. J. Syst. Evol. Microbiol.">
        <title>The Global Catalogue of Microorganisms (GCM) 10K type strain sequencing project: providing services to taxonomists for standard genome sequencing and annotation.</title>
        <authorList>
            <consortium name="The Broad Institute Genomics Platform"/>
            <consortium name="The Broad Institute Genome Sequencing Center for Infectious Disease"/>
            <person name="Wu L."/>
            <person name="Ma J."/>
        </authorList>
    </citation>
    <scope>NUCLEOTIDE SEQUENCE [LARGE SCALE GENOMIC DNA]</scope>
    <source>
        <strain evidence="3">CCUG 56108</strain>
    </source>
</reference>
<evidence type="ECO:0000313" key="3">
    <source>
        <dbReference type="Proteomes" id="UP001597176"/>
    </source>
</evidence>
<protein>
    <submittedName>
        <fullName evidence="2">Uncharacterized protein</fullName>
    </submittedName>
</protein>
<comment type="caution">
    <text evidence="2">The sequence shown here is derived from an EMBL/GenBank/DDBJ whole genome shotgun (WGS) entry which is preliminary data.</text>
</comment>
<evidence type="ECO:0000313" key="2">
    <source>
        <dbReference type="EMBL" id="MFD1300664.1"/>
    </source>
</evidence>
<proteinExistence type="predicted"/>
<feature type="chain" id="PRO_5046636541" evidence="1">
    <location>
        <begin position="21"/>
        <end position="97"/>
    </location>
</feature>
<accession>A0ABW3WVP7</accession>
<dbReference type="EMBL" id="JBHTND010000003">
    <property type="protein sequence ID" value="MFD1300664.1"/>
    <property type="molecule type" value="Genomic_DNA"/>
</dbReference>
<evidence type="ECO:0000256" key="1">
    <source>
        <dbReference type="SAM" id="SignalP"/>
    </source>
</evidence>
<organism evidence="2 3">
    <name type="scientific">Methylobacterium marchantiae</name>
    <dbReference type="NCBI Taxonomy" id="600331"/>
    <lineage>
        <taxon>Bacteria</taxon>
        <taxon>Pseudomonadati</taxon>
        <taxon>Pseudomonadota</taxon>
        <taxon>Alphaproteobacteria</taxon>
        <taxon>Hyphomicrobiales</taxon>
        <taxon>Methylobacteriaceae</taxon>
        <taxon>Methylobacterium</taxon>
    </lineage>
</organism>